<dbReference type="Gene3D" id="3.40.50.300">
    <property type="entry name" value="P-loop containing nucleotide triphosphate hydrolases"/>
    <property type="match status" value="1"/>
</dbReference>
<dbReference type="PANTHER" id="PTHR42990">
    <property type="entry name" value="ATPASE"/>
    <property type="match status" value="1"/>
</dbReference>
<dbReference type="SUPFAM" id="SSF52540">
    <property type="entry name" value="P-loop containing nucleoside triphosphate hydrolases"/>
    <property type="match status" value="1"/>
</dbReference>
<dbReference type="RefSeq" id="WP_066973559.1">
    <property type="nucleotide sequence ID" value="NZ_LWMT01000265.1"/>
</dbReference>
<evidence type="ECO:0000259" key="1">
    <source>
        <dbReference type="SMART" id="SM00382"/>
    </source>
</evidence>
<dbReference type="SUPFAM" id="SSF46785">
    <property type="entry name" value="Winged helix' DNA-binding domain"/>
    <property type="match status" value="1"/>
</dbReference>
<dbReference type="PATRIC" id="fig|55758.3.peg.1874"/>
<dbReference type="Proteomes" id="UP000077066">
    <property type="component" value="Unassembled WGS sequence"/>
</dbReference>
<comment type="caution">
    <text evidence="2">The sequence shown here is derived from an EMBL/GenBank/DDBJ whole genome shotgun (WGS) entry which is preliminary data.</text>
</comment>
<evidence type="ECO:0000313" key="2">
    <source>
        <dbReference type="EMBL" id="KZX10752.1"/>
    </source>
</evidence>
<keyword evidence="3" id="KW-1185">Reference proteome</keyword>
<dbReference type="Pfam" id="PF13173">
    <property type="entry name" value="AAA_14"/>
    <property type="match status" value="1"/>
</dbReference>
<protein>
    <recommendedName>
        <fullName evidence="1">AAA+ ATPase domain-containing protein</fullName>
    </recommendedName>
</protein>
<dbReference type="InterPro" id="IPR027417">
    <property type="entry name" value="P-loop_NTPase"/>
</dbReference>
<sequence>MVFDDDITNYIQLKQKETPDVIKKVKDFNYKEDYFQIRKYLDDFLNGINSHRVVVMPGLRGVGKTTILLQLYDYLLNEKKISYEDILYISMDQVVAYFDISFLKFVDIFLEKIHNTSQVYLDKKLFIFVDECHFDKKWGLSGKIIYDNTNNIFIVFTGSSAIEMEINADIVRRISKQIIYPNNFKDYLQLKHDIKTDPNFSKDLEYLLYFGREEHLKKAISREKKIYNQLIHLNNYPYIEFMNFLKTYGLASTLNYEKRESYNEILAVINQVIENDIPSIKTFNTSTNNNIRRIITYLALQRPGSTSVGKIAKYLSISPKLVHDILDTLEKTQLIFSVKPYGSAGSVIKKPWNYYFLSPSLKSAINYDIGRFNLDNKKCLGALAENYVASSLHKMNQTIFKFMGLFYPIEKKGCDFLLRTKLDDIVPVEVGIGKKTKNQLTRAINNYDAKYGVLISNRHSTIQKHRDIIHIPLMTFGFL</sequence>
<dbReference type="Gene3D" id="1.10.10.10">
    <property type="entry name" value="Winged helix-like DNA-binding domain superfamily/Winged helix DNA-binding domain"/>
    <property type="match status" value="1"/>
</dbReference>
<dbReference type="AlphaFoldDB" id="A0A165ZHV4"/>
<dbReference type="SMART" id="SM00382">
    <property type="entry name" value="AAA"/>
    <property type="match status" value="1"/>
</dbReference>
<dbReference type="InterPro" id="IPR041682">
    <property type="entry name" value="AAA_14"/>
</dbReference>
<dbReference type="InterPro" id="IPR003593">
    <property type="entry name" value="AAA+_ATPase"/>
</dbReference>
<evidence type="ECO:0000313" key="3">
    <source>
        <dbReference type="Proteomes" id="UP000077066"/>
    </source>
</evidence>
<dbReference type="EMBL" id="LWMT01000265">
    <property type="protein sequence ID" value="KZX10752.1"/>
    <property type="molecule type" value="Genomic_DNA"/>
</dbReference>
<name>A0A165ZHV4_9EURY</name>
<gene>
    <name evidence="2" type="ORF">MBFIL_16640</name>
</gene>
<dbReference type="InterPro" id="IPR025420">
    <property type="entry name" value="DUF4143"/>
</dbReference>
<organism evidence="2 3">
    <name type="scientific">Methanobrevibacter filiformis</name>
    <dbReference type="NCBI Taxonomy" id="55758"/>
    <lineage>
        <taxon>Archaea</taxon>
        <taxon>Methanobacteriati</taxon>
        <taxon>Methanobacteriota</taxon>
        <taxon>Methanomada group</taxon>
        <taxon>Methanobacteria</taxon>
        <taxon>Methanobacteriales</taxon>
        <taxon>Methanobacteriaceae</taxon>
        <taxon>Methanobrevibacter</taxon>
    </lineage>
</organism>
<dbReference type="PANTHER" id="PTHR42990:SF1">
    <property type="entry name" value="AAA+ ATPASE DOMAIN-CONTAINING PROTEIN"/>
    <property type="match status" value="1"/>
</dbReference>
<dbReference type="OrthoDB" id="358600at2157"/>
<feature type="domain" description="AAA+ ATPase" evidence="1">
    <location>
        <begin position="50"/>
        <end position="184"/>
    </location>
</feature>
<dbReference type="InterPro" id="IPR036388">
    <property type="entry name" value="WH-like_DNA-bd_sf"/>
</dbReference>
<dbReference type="Pfam" id="PF13635">
    <property type="entry name" value="DUF4143"/>
    <property type="match status" value="1"/>
</dbReference>
<accession>A0A165ZHV4</accession>
<dbReference type="InterPro" id="IPR036390">
    <property type="entry name" value="WH_DNA-bd_sf"/>
</dbReference>
<reference evidence="2 3" key="1">
    <citation type="submission" date="2016-04" db="EMBL/GenBank/DDBJ databases">
        <title>Genome sequence of Methanobrevibacter filiformis DSM 11501.</title>
        <authorList>
            <person name="Poehlein A."/>
            <person name="Seedorf H."/>
            <person name="Daniel R."/>
        </authorList>
    </citation>
    <scope>NUCLEOTIDE SEQUENCE [LARGE SCALE GENOMIC DNA]</scope>
    <source>
        <strain evidence="2 3">DSM 11501</strain>
    </source>
</reference>
<proteinExistence type="predicted"/>